<keyword evidence="3" id="KW-1185">Reference proteome</keyword>
<feature type="transmembrane region" description="Helical" evidence="1">
    <location>
        <begin position="77"/>
        <end position="99"/>
    </location>
</feature>
<name>A0A512MH86_9BACT</name>
<dbReference type="AlphaFoldDB" id="A0A512MH86"/>
<comment type="caution">
    <text evidence="2">The sequence shown here is derived from an EMBL/GenBank/DDBJ whole genome shotgun (WGS) entry which is preliminary data.</text>
</comment>
<evidence type="ECO:0000313" key="3">
    <source>
        <dbReference type="Proteomes" id="UP000321577"/>
    </source>
</evidence>
<keyword evidence="1" id="KW-0812">Transmembrane</keyword>
<evidence type="ECO:0000256" key="1">
    <source>
        <dbReference type="SAM" id="Phobius"/>
    </source>
</evidence>
<sequence>MTQQLLLLHTSITWALAGLIWTIQRVHYPLFEHVGEEKFPIYHARHMWLVTWVVGPLALAEGGTAALLFWSGERSSLFWLSLGALVVAWISTFCFQVPLHGRLASGFDLPTIRRLTSTNWMRTIAWTVRGVCLLLLLWPVKH</sequence>
<organism evidence="2 3">
    <name type="scientific">Brevifollis gellanilyticus</name>
    <dbReference type="NCBI Taxonomy" id="748831"/>
    <lineage>
        <taxon>Bacteria</taxon>
        <taxon>Pseudomonadati</taxon>
        <taxon>Verrucomicrobiota</taxon>
        <taxon>Verrucomicrobiia</taxon>
        <taxon>Verrucomicrobiales</taxon>
        <taxon>Verrucomicrobiaceae</taxon>
    </lineage>
</organism>
<accession>A0A512MH86</accession>
<feature type="transmembrane region" description="Helical" evidence="1">
    <location>
        <begin position="49"/>
        <end position="70"/>
    </location>
</feature>
<dbReference type="OrthoDB" id="27509at2"/>
<feature type="transmembrane region" description="Helical" evidence="1">
    <location>
        <begin position="119"/>
        <end position="138"/>
    </location>
</feature>
<dbReference type="RefSeq" id="WP_146855628.1">
    <property type="nucleotide sequence ID" value="NZ_BKAG01000070.1"/>
</dbReference>
<dbReference type="Proteomes" id="UP000321577">
    <property type="component" value="Unassembled WGS sequence"/>
</dbReference>
<keyword evidence="1" id="KW-0472">Membrane</keyword>
<gene>
    <name evidence="2" type="ORF">BGE01nite_53750</name>
</gene>
<proteinExistence type="predicted"/>
<protein>
    <recommendedName>
        <fullName evidence="4">DUF1772 domain-containing protein</fullName>
    </recommendedName>
</protein>
<evidence type="ECO:0008006" key="4">
    <source>
        <dbReference type="Google" id="ProtNLM"/>
    </source>
</evidence>
<dbReference type="EMBL" id="BKAG01000070">
    <property type="protein sequence ID" value="GEP46084.1"/>
    <property type="molecule type" value="Genomic_DNA"/>
</dbReference>
<evidence type="ECO:0000313" key="2">
    <source>
        <dbReference type="EMBL" id="GEP46084.1"/>
    </source>
</evidence>
<keyword evidence="1" id="KW-1133">Transmembrane helix</keyword>
<reference evidence="2 3" key="1">
    <citation type="submission" date="2019-07" db="EMBL/GenBank/DDBJ databases">
        <title>Whole genome shotgun sequence of Brevifollis gellanilyticus NBRC 108608.</title>
        <authorList>
            <person name="Hosoyama A."/>
            <person name="Uohara A."/>
            <person name="Ohji S."/>
            <person name="Ichikawa N."/>
        </authorList>
    </citation>
    <scope>NUCLEOTIDE SEQUENCE [LARGE SCALE GENOMIC DNA]</scope>
    <source>
        <strain evidence="2 3">NBRC 108608</strain>
    </source>
</reference>